<dbReference type="Proteomes" id="UP000533017">
    <property type="component" value="Unassembled WGS sequence"/>
</dbReference>
<dbReference type="Proteomes" id="UP000199052">
    <property type="component" value="Unassembled WGS sequence"/>
</dbReference>
<protein>
    <submittedName>
        <fullName evidence="2">Uncharacterized protein</fullName>
    </submittedName>
</protein>
<evidence type="ECO:0000313" key="3">
    <source>
        <dbReference type="Proteomes" id="UP000199052"/>
    </source>
</evidence>
<sequence>MAAHRLIHRDEFDECMVCGQTFEQATDDLAELIPCQPSATDPHVWSAVAGGAECAYCNAFVDDETPTAAIPADCIDRSSAG</sequence>
<reference evidence="1 4" key="2">
    <citation type="submission" date="2020-07" db="EMBL/GenBank/DDBJ databases">
        <title>Sequencing the genomes of 1000 actinobacteria strains.</title>
        <authorList>
            <person name="Klenk H.-P."/>
        </authorList>
    </citation>
    <scope>NUCLEOTIDE SEQUENCE [LARGE SCALE GENOMIC DNA]</scope>
    <source>
        <strain evidence="1 4">DSM 45117</strain>
    </source>
</reference>
<reference evidence="2 3" key="1">
    <citation type="submission" date="2016-10" db="EMBL/GenBank/DDBJ databases">
        <authorList>
            <person name="de Groot N.N."/>
        </authorList>
    </citation>
    <scope>NUCLEOTIDE SEQUENCE [LARGE SCALE GENOMIC DNA]</scope>
    <source>
        <strain evidence="2 3">CPCC 202808</strain>
    </source>
</reference>
<dbReference type="AlphaFoldDB" id="A0A1I2SKE5"/>
<proteinExistence type="predicted"/>
<accession>A0A1I2SKE5</accession>
<name>A0A1I2SKE5_9ACTN</name>
<evidence type="ECO:0000313" key="4">
    <source>
        <dbReference type="Proteomes" id="UP000533017"/>
    </source>
</evidence>
<gene>
    <name evidence="1" type="ORF">FHR37_002851</name>
    <name evidence="2" type="ORF">SAMN05421678_106251</name>
</gene>
<dbReference type="EMBL" id="FOOI01000006">
    <property type="protein sequence ID" value="SFG52983.1"/>
    <property type="molecule type" value="Genomic_DNA"/>
</dbReference>
<dbReference type="EMBL" id="JACBZA010000001">
    <property type="protein sequence ID" value="NYH84000.1"/>
    <property type="molecule type" value="Genomic_DNA"/>
</dbReference>
<evidence type="ECO:0000313" key="1">
    <source>
        <dbReference type="EMBL" id="NYH84000.1"/>
    </source>
</evidence>
<organism evidence="2 3">
    <name type="scientific">Actinopolymorpha cephalotaxi</name>
    <dbReference type="NCBI Taxonomy" id="504797"/>
    <lineage>
        <taxon>Bacteria</taxon>
        <taxon>Bacillati</taxon>
        <taxon>Actinomycetota</taxon>
        <taxon>Actinomycetes</taxon>
        <taxon>Propionibacteriales</taxon>
        <taxon>Actinopolymorphaceae</taxon>
        <taxon>Actinopolymorpha</taxon>
    </lineage>
</organism>
<keyword evidence="4" id="KW-1185">Reference proteome</keyword>
<evidence type="ECO:0000313" key="2">
    <source>
        <dbReference type="EMBL" id="SFG52983.1"/>
    </source>
</evidence>